<feature type="region of interest" description="Disordered" evidence="1">
    <location>
        <begin position="1"/>
        <end position="22"/>
    </location>
</feature>
<keyword evidence="3" id="KW-1185">Reference proteome</keyword>
<reference evidence="2" key="2">
    <citation type="submission" date="2021-09" db="EMBL/GenBank/DDBJ databases">
        <authorList>
            <person name="Jia N."/>
            <person name="Wang J."/>
            <person name="Shi W."/>
            <person name="Du L."/>
            <person name="Sun Y."/>
            <person name="Zhan W."/>
            <person name="Jiang J."/>
            <person name="Wang Q."/>
            <person name="Zhang B."/>
            <person name="Ji P."/>
            <person name="Sakyi L.B."/>
            <person name="Cui X."/>
            <person name="Yuan T."/>
            <person name="Jiang B."/>
            <person name="Yang W."/>
            <person name="Lam T.T.-Y."/>
            <person name="Chang Q."/>
            <person name="Ding S."/>
            <person name="Wang X."/>
            <person name="Zhu J."/>
            <person name="Ruan X."/>
            <person name="Zhao L."/>
            <person name="Wei J."/>
            <person name="Que T."/>
            <person name="Du C."/>
            <person name="Cheng J."/>
            <person name="Dai P."/>
            <person name="Han X."/>
            <person name="Huang E."/>
            <person name="Gao Y."/>
            <person name="Liu J."/>
            <person name="Shao H."/>
            <person name="Ye R."/>
            <person name="Li L."/>
            <person name="Wei W."/>
            <person name="Wang X."/>
            <person name="Wang C."/>
            <person name="Huo Q."/>
            <person name="Li W."/>
            <person name="Guo W."/>
            <person name="Chen H."/>
            <person name="Chen S."/>
            <person name="Zhou L."/>
            <person name="Zhou L."/>
            <person name="Ni X."/>
            <person name="Tian J."/>
            <person name="Zhou Y."/>
            <person name="Sheng Y."/>
            <person name="Liu T."/>
            <person name="Pan Y."/>
            <person name="Xia L."/>
            <person name="Li J."/>
            <person name="Zhao F."/>
            <person name="Cao W."/>
        </authorList>
    </citation>
    <scope>NUCLEOTIDE SEQUENCE</scope>
    <source>
        <strain evidence="2">Rmic-2018</strain>
        <tissue evidence="2">Larvae</tissue>
    </source>
</reference>
<dbReference type="AlphaFoldDB" id="A0A9J6EM76"/>
<feature type="region of interest" description="Disordered" evidence="1">
    <location>
        <begin position="55"/>
        <end position="75"/>
    </location>
</feature>
<comment type="caution">
    <text evidence="2">The sequence shown here is derived from an EMBL/GenBank/DDBJ whole genome shotgun (WGS) entry which is preliminary data.</text>
</comment>
<evidence type="ECO:0000256" key="1">
    <source>
        <dbReference type="SAM" id="MobiDB-lite"/>
    </source>
</evidence>
<feature type="region of interest" description="Disordered" evidence="1">
    <location>
        <begin position="232"/>
        <end position="414"/>
    </location>
</feature>
<sequence length="414" mass="44150">MPDQRVPRTYMTGSSDDVGLPSGNASLIRKLHNYARSADQNKQRYVPPKHAGVVFRESSAGPSSQNPTAVGVERRGTALIDEQPNQRPALRNMAHNLTLDDDARCTLLKLSNDGGRGCAPNVEERPTQDEMTCGPSPTSCTNSTRREPLSSDAFPRAVLESSDGGVANIETNHDQEEDRCTSFVEDTTSDGRSALCCEPEVRPESAPKNLPALPFSVKPVLDLDRVVKQERDAVSTSCDSDAAGEGRQGELGNDNHFEPPSGPCAADPASGGNVVLNGSPDPASSAGIVSNESPERYSKVHIPNNCELPPSTPSDVHAKGGPRKRRTSSCDHVGNDAKSTRRSEHTHERSFYKGKASAAPASVSESDYGPDASGHEDNRAAIRRPLQYDPNDNGAPCRNAPNGTACQKSAQGAY</sequence>
<reference evidence="2" key="1">
    <citation type="journal article" date="2020" name="Cell">
        <title>Large-Scale Comparative Analyses of Tick Genomes Elucidate Their Genetic Diversity and Vector Capacities.</title>
        <authorList>
            <consortium name="Tick Genome and Microbiome Consortium (TIGMIC)"/>
            <person name="Jia N."/>
            <person name="Wang J."/>
            <person name="Shi W."/>
            <person name="Du L."/>
            <person name="Sun Y."/>
            <person name="Zhan W."/>
            <person name="Jiang J.F."/>
            <person name="Wang Q."/>
            <person name="Zhang B."/>
            <person name="Ji P."/>
            <person name="Bell-Sakyi L."/>
            <person name="Cui X.M."/>
            <person name="Yuan T.T."/>
            <person name="Jiang B.G."/>
            <person name="Yang W.F."/>
            <person name="Lam T.T."/>
            <person name="Chang Q.C."/>
            <person name="Ding S.J."/>
            <person name="Wang X.J."/>
            <person name="Zhu J.G."/>
            <person name="Ruan X.D."/>
            <person name="Zhao L."/>
            <person name="Wei J.T."/>
            <person name="Ye R.Z."/>
            <person name="Que T.C."/>
            <person name="Du C.H."/>
            <person name="Zhou Y.H."/>
            <person name="Cheng J.X."/>
            <person name="Dai P.F."/>
            <person name="Guo W.B."/>
            <person name="Han X.H."/>
            <person name="Huang E.J."/>
            <person name="Li L.F."/>
            <person name="Wei W."/>
            <person name="Gao Y.C."/>
            <person name="Liu J.Z."/>
            <person name="Shao H.Z."/>
            <person name="Wang X."/>
            <person name="Wang C.C."/>
            <person name="Yang T.C."/>
            <person name="Huo Q.B."/>
            <person name="Li W."/>
            <person name="Chen H.Y."/>
            <person name="Chen S.E."/>
            <person name="Zhou L.G."/>
            <person name="Ni X.B."/>
            <person name="Tian J.H."/>
            <person name="Sheng Y."/>
            <person name="Liu T."/>
            <person name="Pan Y.S."/>
            <person name="Xia L.Y."/>
            <person name="Li J."/>
            <person name="Zhao F."/>
            <person name="Cao W.C."/>
        </authorList>
    </citation>
    <scope>NUCLEOTIDE SEQUENCE</scope>
    <source>
        <strain evidence="2">Rmic-2018</strain>
    </source>
</reference>
<dbReference type="EMBL" id="JABSTU010000003">
    <property type="protein sequence ID" value="KAH8035545.1"/>
    <property type="molecule type" value="Genomic_DNA"/>
</dbReference>
<feature type="compositionally biased region" description="Basic and acidic residues" evidence="1">
    <location>
        <begin position="333"/>
        <end position="351"/>
    </location>
</feature>
<feature type="region of interest" description="Disordered" evidence="1">
    <location>
        <begin position="123"/>
        <end position="180"/>
    </location>
</feature>
<name>A0A9J6EM76_RHIMP</name>
<accession>A0A9J6EM76</accession>
<protein>
    <submittedName>
        <fullName evidence="2">Uncharacterized protein</fullName>
    </submittedName>
</protein>
<feature type="compositionally biased region" description="Polar residues" evidence="1">
    <location>
        <begin position="401"/>
        <end position="414"/>
    </location>
</feature>
<feature type="compositionally biased region" description="Basic and acidic residues" evidence="1">
    <location>
        <begin position="171"/>
        <end position="180"/>
    </location>
</feature>
<evidence type="ECO:0000313" key="3">
    <source>
        <dbReference type="Proteomes" id="UP000821866"/>
    </source>
</evidence>
<gene>
    <name evidence="2" type="ORF">HPB51_006301</name>
</gene>
<dbReference type="Proteomes" id="UP000821866">
    <property type="component" value="Chromosome 11"/>
</dbReference>
<evidence type="ECO:0000313" key="2">
    <source>
        <dbReference type="EMBL" id="KAH8035545.1"/>
    </source>
</evidence>
<dbReference type="VEuPathDB" id="VectorBase:LOC119181811"/>
<proteinExistence type="predicted"/>
<organism evidence="2 3">
    <name type="scientific">Rhipicephalus microplus</name>
    <name type="common">Cattle tick</name>
    <name type="synonym">Boophilus microplus</name>
    <dbReference type="NCBI Taxonomy" id="6941"/>
    <lineage>
        <taxon>Eukaryota</taxon>
        <taxon>Metazoa</taxon>
        <taxon>Ecdysozoa</taxon>
        <taxon>Arthropoda</taxon>
        <taxon>Chelicerata</taxon>
        <taxon>Arachnida</taxon>
        <taxon>Acari</taxon>
        <taxon>Parasitiformes</taxon>
        <taxon>Ixodida</taxon>
        <taxon>Ixodoidea</taxon>
        <taxon>Ixodidae</taxon>
        <taxon>Rhipicephalinae</taxon>
        <taxon>Rhipicephalus</taxon>
        <taxon>Boophilus</taxon>
    </lineage>
</organism>